<dbReference type="GO" id="GO:0006285">
    <property type="term" value="P:base-excision repair, AP site formation"/>
    <property type="evidence" value="ECO:0007669"/>
    <property type="project" value="TreeGrafter"/>
</dbReference>
<evidence type="ECO:0000256" key="2">
    <source>
        <dbReference type="ARBA" id="ARBA00023204"/>
    </source>
</evidence>
<sequence length="324" mass="34978">MTIAPAVVASGAEAVEWVPNGPYSLARTIGTLQCGPHDPSFIVQGPDHWLAFRTADGPVTLALRQRGSLNESRVQATAWGTGAACALASVPRLLGADDDWSAFDAAEFRATLPDLARKGRYLSPGLRLPSSGRMLDTVARAVLEQRVTGLEAKRAWRYLLVRYGDVAPRAGDVGPAGLRLPPTAEQWRRVPSWEWHRAGVDAQRSSTVLKAAHMATGLERLAALPGGDAVRAGLRSVSGIGVWTVAEVVQRTHGCPDSISVGDYHLAAYVGAALTGRRTDDAGMIELLKPWKGQRQRVVRSLYASGFRKPTFGPRLSPEDHRRR</sequence>
<evidence type="ECO:0000256" key="1">
    <source>
        <dbReference type="ARBA" id="ARBA00022763"/>
    </source>
</evidence>
<dbReference type="GO" id="GO:0006307">
    <property type="term" value="P:DNA alkylation repair"/>
    <property type="evidence" value="ECO:0007669"/>
    <property type="project" value="TreeGrafter"/>
</dbReference>
<dbReference type="GO" id="GO:0032993">
    <property type="term" value="C:protein-DNA complex"/>
    <property type="evidence" value="ECO:0007669"/>
    <property type="project" value="TreeGrafter"/>
</dbReference>
<keyword evidence="4" id="KW-1185">Reference proteome</keyword>
<dbReference type="RefSeq" id="WP_104121427.1">
    <property type="nucleotide sequence ID" value="NZ_PRKW01000004.1"/>
</dbReference>
<comment type="caution">
    <text evidence="3">The sequence shown here is derived from an EMBL/GenBank/DDBJ whole genome shotgun (WGS) entry which is preliminary data.</text>
</comment>
<dbReference type="Proteomes" id="UP000239297">
    <property type="component" value="Unassembled WGS sequence"/>
</dbReference>
<evidence type="ECO:0000313" key="3">
    <source>
        <dbReference type="EMBL" id="PPB48985.1"/>
    </source>
</evidence>
<dbReference type="OrthoDB" id="5501430at2"/>
<organism evidence="3 4">
    <name type="scientific">Arthrobacter pityocampae</name>
    <dbReference type="NCBI Taxonomy" id="547334"/>
    <lineage>
        <taxon>Bacteria</taxon>
        <taxon>Bacillati</taxon>
        <taxon>Actinomycetota</taxon>
        <taxon>Actinomycetes</taxon>
        <taxon>Micrococcales</taxon>
        <taxon>Micrococcaceae</taxon>
        <taxon>Arthrobacter</taxon>
    </lineage>
</organism>
<dbReference type="GO" id="GO:0008725">
    <property type="term" value="F:DNA-3-methyladenine glycosylase activity"/>
    <property type="evidence" value="ECO:0007669"/>
    <property type="project" value="TreeGrafter"/>
</dbReference>
<dbReference type="SUPFAM" id="SSF48150">
    <property type="entry name" value="DNA-glycosylase"/>
    <property type="match status" value="1"/>
</dbReference>
<gene>
    <name evidence="3" type="ORF">C4K88_09660</name>
</gene>
<proteinExistence type="predicted"/>
<dbReference type="InterPro" id="IPR051912">
    <property type="entry name" value="Alkylbase_DNA_Glycosylase/TA"/>
</dbReference>
<dbReference type="PANTHER" id="PTHR43003">
    <property type="entry name" value="DNA-3-METHYLADENINE GLYCOSYLASE"/>
    <property type="match status" value="1"/>
</dbReference>
<reference evidence="3 4" key="1">
    <citation type="journal article" date="2014" name="Int. J. Syst. Evol. Microbiol.">
        <title>Arthrobacter pityocampae sp. nov., isolated from Thaumetopoea pityocampa (Lep., Thaumetopoeidae).</title>
        <authorList>
            <person name="Ince I.A."/>
            <person name="Demirbag Z."/>
            <person name="Kati H."/>
        </authorList>
    </citation>
    <scope>NUCLEOTIDE SEQUENCE [LARGE SCALE GENOMIC DNA]</scope>
    <source>
        <strain evidence="3 4">Tp2</strain>
    </source>
</reference>
<keyword evidence="1" id="KW-0227">DNA damage</keyword>
<protein>
    <submittedName>
        <fullName evidence="3">3-methyladenine DNA glycosylase</fullName>
    </submittedName>
</protein>
<evidence type="ECO:0000313" key="4">
    <source>
        <dbReference type="Proteomes" id="UP000239297"/>
    </source>
</evidence>
<dbReference type="GO" id="GO:0005737">
    <property type="term" value="C:cytoplasm"/>
    <property type="evidence" value="ECO:0007669"/>
    <property type="project" value="TreeGrafter"/>
</dbReference>
<dbReference type="Gene3D" id="1.10.340.30">
    <property type="entry name" value="Hypothetical protein, domain 2"/>
    <property type="match status" value="1"/>
</dbReference>
<dbReference type="InterPro" id="IPR011257">
    <property type="entry name" value="DNA_glycosylase"/>
</dbReference>
<accession>A0A2S5IWQ2</accession>
<name>A0A2S5IWQ2_9MICC</name>
<keyword evidence="2" id="KW-0234">DNA repair</keyword>
<dbReference type="GO" id="GO:0043916">
    <property type="term" value="F:DNA-7-methylguanine glycosylase activity"/>
    <property type="evidence" value="ECO:0007669"/>
    <property type="project" value="TreeGrafter"/>
</dbReference>
<dbReference type="GO" id="GO:0032131">
    <property type="term" value="F:alkylated DNA binding"/>
    <property type="evidence" value="ECO:0007669"/>
    <property type="project" value="TreeGrafter"/>
</dbReference>
<dbReference type="EMBL" id="PRKW01000004">
    <property type="protein sequence ID" value="PPB48985.1"/>
    <property type="molecule type" value="Genomic_DNA"/>
</dbReference>
<dbReference type="AlphaFoldDB" id="A0A2S5IWQ2"/>
<dbReference type="PANTHER" id="PTHR43003:SF6">
    <property type="entry name" value="DNA GLYCOSYLASE"/>
    <property type="match status" value="1"/>
</dbReference>